<gene>
    <name evidence="2" type="ORF">CW354_04230</name>
</gene>
<evidence type="ECO:0000313" key="2">
    <source>
        <dbReference type="EMBL" id="PQA89161.1"/>
    </source>
</evidence>
<accession>A0A2S7K9K5</accession>
<organism evidence="2 3">
    <name type="scientific">Hyphococcus luteus</name>
    <dbReference type="NCBI Taxonomy" id="2058213"/>
    <lineage>
        <taxon>Bacteria</taxon>
        <taxon>Pseudomonadati</taxon>
        <taxon>Pseudomonadota</taxon>
        <taxon>Alphaproteobacteria</taxon>
        <taxon>Parvularculales</taxon>
        <taxon>Parvularculaceae</taxon>
        <taxon>Hyphococcus</taxon>
    </lineage>
</organism>
<dbReference type="CDD" id="cd04301">
    <property type="entry name" value="NAT_SF"/>
    <property type="match status" value="1"/>
</dbReference>
<dbReference type="Gene3D" id="3.40.630.30">
    <property type="match status" value="1"/>
</dbReference>
<dbReference type="OrthoDB" id="9800945at2"/>
<sequence>MTDDTLEILHYEKDGVGRYKASVPGGEAELTYTLNDDDVMVIDHTFTPPEARGKSIARKLTERAVADAKEHQLRVDPQCPYVAKLFDRKPEWASLRA</sequence>
<dbReference type="SUPFAM" id="SSF55729">
    <property type="entry name" value="Acyl-CoA N-acyltransferases (Nat)"/>
    <property type="match status" value="1"/>
</dbReference>
<keyword evidence="2" id="KW-0808">Transferase</keyword>
<dbReference type="InterPro" id="IPR045057">
    <property type="entry name" value="Gcn5-rel_NAT"/>
</dbReference>
<dbReference type="AlphaFoldDB" id="A0A2S7K9K5"/>
<comment type="caution">
    <text evidence="2">The sequence shown here is derived from an EMBL/GenBank/DDBJ whole genome shotgun (WGS) entry which is preliminary data.</text>
</comment>
<dbReference type="PROSITE" id="PS51729">
    <property type="entry name" value="GNAT_YJDJ"/>
    <property type="match status" value="1"/>
</dbReference>
<keyword evidence="3" id="KW-1185">Reference proteome</keyword>
<dbReference type="Pfam" id="PF14542">
    <property type="entry name" value="Acetyltransf_CG"/>
    <property type="match status" value="1"/>
</dbReference>
<reference evidence="2 3" key="1">
    <citation type="submission" date="2017-12" db="EMBL/GenBank/DDBJ databases">
        <authorList>
            <person name="Hurst M.R.H."/>
        </authorList>
    </citation>
    <scope>NUCLEOTIDE SEQUENCE [LARGE SCALE GENOMIC DNA]</scope>
    <source>
        <strain evidence="2 3">SY-3-19</strain>
    </source>
</reference>
<dbReference type="GO" id="GO:0016740">
    <property type="term" value="F:transferase activity"/>
    <property type="evidence" value="ECO:0007669"/>
    <property type="project" value="UniProtKB-KW"/>
</dbReference>
<dbReference type="InterPro" id="IPR031165">
    <property type="entry name" value="GNAT_YJDJ"/>
</dbReference>
<dbReference type="Proteomes" id="UP000239504">
    <property type="component" value="Unassembled WGS sequence"/>
</dbReference>
<dbReference type="EMBL" id="PJCH01000003">
    <property type="protein sequence ID" value="PQA89161.1"/>
    <property type="molecule type" value="Genomic_DNA"/>
</dbReference>
<protein>
    <submittedName>
        <fullName evidence="2">GNAT family N-acetyltransferase</fullName>
    </submittedName>
</protein>
<dbReference type="InterPro" id="IPR016181">
    <property type="entry name" value="Acyl_CoA_acyltransferase"/>
</dbReference>
<feature type="domain" description="N-acetyltransferase" evidence="1">
    <location>
        <begin position="11"/>
        <end position="97"/>
    </location>
</feature>
<evidence type="ECO:0000259" key="1">
    <source>
        <dbReference type="PROSITE" id="PS51729"/>
    </source>
</evidence>
<dbReference type="PANTHER" id="PTHR31435:SF9">
    <property type="entry name" value="PROTEIN NATD1"/>
    <property type="match status" value="1"/>
</dbReference>
<dbReference type="RefSeq" id="WP_104828799.1">
    <property type="nucleotide sequence ID" value="NZ_PJCH01000003.1"/>
</dbReference>
<evidence type="ECO:0000313" key="3">
    <source>
        <dbReference type="Proteomes" id="UP000239504"/>
    </source>
</evidence>
<dbReference type="PANTHER" id="PTHR31435">
    <property type="entry name" value="PROTEIN NATD1"/>
    <property type="match status" value="1"/>
</dbReference>
<proteinExistence type="predicted"/>
<name>A0A2S7K9K5_9PROT</name>